<dbReference type="EMBL" id="JAAGVY010000005">
    <property type="protein sequence ID" value="NEN22818.1"/>
    <property type="molecule type" value="Genomic_DNA"/>
</dbReference>
<feature type="compositionally biased region" description="Gly residues" evidence="1">
    <location>
        <begin position="168"/>
        <end position="178"/>
    </location>
</feature>
<accession>A0A7K3WMR4</accession>
<sequence>MVDQTEKNRKRKAIIVTVVFHAIAILLFLFFGLTQPNPLPEEQGASIEFGWDESASGNFVADVQTPDPAPQEDQQQTPEPESVEETPVDEVVTDESSEIAVPKVEEKPKPKPKPKDPKPTPKPVEEPKPTIDDKLKGALESLKNPSGGGGSQGDKTGEGDQGDPKGTTGSGALGGGSGSWQLDGRSMLPGYGTKIKTTTEEGIVVLNIWVDRNGKVTKVQPNLRESNTTSQYLINLATNDVLNNFKYNGDPKASIEQRGKVRYDFRLK</sequence>
<feature type="compositionally biased region" description="Acidic residues" evidence="1">
    <location>
        <begin position="81"/>
        <end position="97"/>
    </location>
</feature>
<protein>
    <recommendedName>
        <fullName evidence="5">Energy transducer TonB</fullName>
    </recommendedName>
</protein>
<dbReference type="AlphaFoldDB" id="A0A7K3WMR4"/>
<reference evidence="3 4" key="1">
    <citation type="submission" date="2020-02" db="EMBL/GenBank/DDBJ databases">
        <title>Out from the shadows clarifying the taxonomy of the family Cryomorphaceae and related taxa by utilizing the GTDB taxonomic framework.</title>
        <authorList>
            <person name="Bowman J.P."/>
        </authorList>
    </citation>
    <scope>NUCLEOTIDE SEQUENCE [LARGE SCALE GENOMIC DNA]</scope>
    <source>
        <strain evidence="3 4">QSSC 1-22</strain>
    </source>
</reference>
<evidence type="ECO:0000313" key="4">
    <source>
        <dbReference type="Proteomes" id="UP000486602"/>
    </source>
</evidence>
<keyword evidence="2" id="KW-1133">Transmembrane helix</keyword>
<organism evidence="3 4">
    <name type="scientific">Cryomorpha ignava</name>
    <dbReference type="NCBI Taxonomy" id="101383"/>
    <lineage>
        <taxon>Bacteria</taxon>
        <taxon>Pseudomonadati</taxon>
        <taxon>Bacteroidota</taxon>
        <taxon>Flavobacteriia</taxon>
        <taxon>Flavobacteriales</taxon>
        <taxon>Cryomorphaceae</taxon>
        <taxon>Cryomorpha</taxon>
    </lineage>
</organism>
<feature type="region of interest" description="Disordered" evidence="1">
    <location>
        <begin position="57"/>
        <end position="185"/>
    </location>
</feature>
<feature type="transmembrane region" description="Helical" evidence="2">
    <location>
        <begin position="12"/>
        <end position="33"/>
    </location>
</feature>
<gene>
    <name evidence="3" type="ORF">G3O08_04800</name>
</gene>
<evidence type="ECO:0000313" key="3">
    <source>
        <dbReference type="EMBL" id="NEN22818.1"/>
    </source>
</evidence>
<keyword evidence="4" id="KW-1185">Reference proteome</keyword>
<keyword evidence="2" id="KW-0812">Transmembrane</keyword>
<proteinExistence type="predicted"/>
<evidence type="ECO:0008006" key="5">
    <source>
        <dbReference type="Google" id="ProtNLM"/>
    </source>
</evidence>
<feature type="compositionally biased region" description="Basic and acidic residues" evidence="1">
    <location>
        <begin position="103"/>
        <end position="137"/>
    </location>
</feature>
<comment type="caution">
    <text evidence="3">The sequence shown here is derived from an EMBL/GenBank/DDBJ whole genome shotgun (WGS) entry which is preliminary data.</text>
</comment>
<evidence type="ECO:0000256" key="1">
    <source>
        <dbReference type="SAM" id="MobiDB-lite"/>
    </source>
</evidence>
<feature type="compositionally biased region" description="Low complexity" evidence="1">
    <location>
        <begin position="71"/>
        <end position="80"/>
    </location>
</feature>
<evidence type="ECO:0000256" key="2">
    <source>
        <dbReference type="SAM" id="Phobius"/>
    </source>
</evidence>
<name>A0A7K3WMR4_9FLAO</name>
<dbReference type="RefSeq" id="WP_163283538.1">
    <property type="nucleotide sequence ID" value="NZ_JAAGVY010000005.1"/>
</dbReference>
<dbReference type="Proteomes" id="UP000486602">
    <property type="component" value="Unassembled WGS sequence"/>
</dbReference>
<keyword evidence="2" id="KW-0472">Membrane</keyword>